<reference evidence="2 3" key="1">
    <citation type="submission" date="2019-10" db="EMBL/GenBank/DDBJ databases">
        <title>New species of Slilvanegrellaceae.</title>
        <authorList>
            <person name="Pitt A."/>
            <person name="Hahn M.W."/>
        </authorList>
    </citation>
    <scope>NUCLEOTIDE SEQUENCE [LARGE SCALE GENOMIC DNA]</scope>
    <source>
        <strain evidence="2 3">SP-Ram-0.45-NSY-1</strain>
    </source>
</reference>
<dbReference type="EMBL" id="WFLM01000001">
    <property type="protein sequence ID" value="KAB8040934.1"/>
    <property type="molecule type" value="Genomic_DNA"/>
</dbReference>
<organism evidence="2 3">
    <name type="scientific">Silvanigrella paludirubra</name>
    <dbReference type="NCBI Taxonomy" id="2499159"/>
    <lineage>
        <taxon>Bacteria</taxon>
        <taxon>Pseudomonadati</taxon>
        <taxon>Bdellovibrionota</taxon>
        <taxon>Oligoflexia</taxon>
        <taxon>Silvanigrellales</taxon>
        <taxon>Silvanigrellaceae</taxon>
        <taxon>Silvanigrella</taxon>
    </lineage>
</organism>
<accession>A0A6N6VXS5</accession>
<feature type="transmembrane region" description="Helical" evidence="1">
    <location>
        <begin position="38"/>
        <end position="57"/>
    </location>
</feature>
<keyword evidence="3" id="KW-1185">Reference proteome</keyword>
<dbReference type="AlphaFoldDB" id="A0A6N6VXS5"/>
<sequence length="117" mass="12870">MKKNIYSTLASILSFIALVIGIIKLIPQFNKAGIPDQTWIAFIATAFPLMIFIYAIAGTDENAKSVAPNAYGLVLTVPSIIASLYLGSWIAAICMTLVAIFIIRQLFQDLNEEENHH</sequence>
<evidence type="ECO:0000313" key="3">
    <source>
        <dbReference type="Proteomes" id="UP000437748"/>
    </source>
</evidence>
<dbReference type="RefSeq" id="WP_153418457.1">
    <property type="nucleotide sequence ID" value="NZ_WFLM01000001.1"/>
</dbReference>
<protein>
    <submittedName>
        <fullName evidence="2">Uncharacterized protein</fullName>
    </submittedName>
</protein>
<evidence type="ECO:0000313" key="2">
    <source>
        <dbReference type="EMBL" id="KAB8040934.1"/>
    </source>
</evidence>
<dbReference type="OrthoDB" id="5295585at2"/>
<feature type="transmembrane region" description="Helical" evidence="1">
    <location>
        <begin position="6"/>
        <end position="26"/>
    </location>
</feature>
<keyword evidence="1" id="KW-0812">Transmembrane</keyword>
<gene>
    <name evidence="2" type="ORF">GCL60_03100</name>
</gene>
<comment type="caution">
    <text evidence="2">The sequence shown here is derived from an EMBL/GenBank/DDBJ whole genome shotgun (WGS) entry which is preliminary data.</text>
</comment>
<evidence type="ECO:0000256" key="1">
    <source>
        <dbReference type="SAM" id="Phobius"/>
    </source>
</evidence>
<name>A0A6N6VXS5_9BACT</name>
<feature type="transmembrane region" description="Helical" evidence="1">
    <location>
        <begin position="77"/>
        <end position="103"/>
    </location>
</feature>
<proteinExistence type="predicted"/>
<keyword evidence="1" id="KW-1133">Transmembrane helix</keyword>
<dbReference type="Proteomes" id="UP000437748">
    <property type="component" value="Unassembled WGS sequence"/>
</dbReference>
<keyword evidence="1" id="KW-0472">Membrane</keyword>